<dbReference type="RefSeq" id="WP_170055033.1">
    <property type="nucleotide sequence ID" value="NZ_JABBKX010000005.1"/>
</dbReference>
<reference evidence="6 7" key="1">
    <citation type="submission" date="2020-03" db="EMBL/GenBank/DDBJ databases">
        <authorList>
            <person name="Sun Q."/>
        </authorList>
    </citation>
    <scope>NUCLEOTIDE SEQUENCE [LARGE SCALE GENOMIC DNA]</scope>
    <source>
        <strain evidence="6 7">JC162</strain>
    </source>
</reference>
<feature type="region of interest" description="Disordered" evidence="4">
    <location>
        <begin position="1"/>
        <end position="28"/>
    </location>
</feature>
<feature type="region of interest" description="Disordered" evidence="4">
    <location>
        <begin position="40"/>
        <end position="68"/>
    </location>
</feature>
<dbReference type="InterPro" id="IPR014015">
    <property type="entry name" value="Helicase_SF3_DNA-vir"/>
</dbReference>
<dbReference type="PROSITE" id="PS51206">
    <property type="entry name" value="SF3_HELICASE_1"/>
    <property type="match status" value="1"/>
</dbReference>
<dbReference type="InterPro" id="IPR015330">
    <property type="entry name" value="DNA_primase/pol_bifunc_N"/>
</dbReference>
<dbReference type="SUPFAM" id="SSF56747">
    <property type="entry name" value="Prim-pol domain"/>
    <property type="match status" value="1"/>
</dbReference>
<dbReference type="AlphaFoldDB" id="A0A848EHB6"/>
<dbReference type="Pfam" id="PF08706">
    <property type="entry name" value="D5_N"/>
    <property type="match status" value="1"/>
</dbReference>
<feature type="compositionally biased region" description="Basic and acidic residues" evidence="4">
    <location>
        <begin position="1"/>
        <end position="10"/>
    </location>
</feature>
<evidence type="ECO:0000259" key="5">
    <source>
        <dbReference type="PROSITE" id="PS51206"/>
    </source>
</evidence>
<evidence type="ECO:0000313" key="7">
    <source>
        <dbReference type="Proteomes" id="UP000548582"/>
    </source>
</evidence>
<dbReference type="Gene3D" id="3.40.50.300">
    <property type="entry name" value="P-loop containing nucleotide triphosphate hydrolases"/>
    <property type="match status" value="1"/>
</dbReference>
<dbReference type="Pfam" id="PF09250">
    <property type="entry name" value="Prim-Pol"/>
    <property type="match status" value="1"/>
</dbReference>
<dbReference type="GO" id="GO:0016817">
    <property type="term" value="F:hydrolase activity, acting on acid anhydrides"/>
    <property type="evidence" value="ECO:0007669"/>
    <property type="project" value="InterPro"/>
</dbReference>
<dbReference type="InterPro" id="IPR027417">
    <property type="entry name" value="P-loop_NTPase"/>
</dbReference>
<organism evidence="6 7">
    <name type="scientific">Neoroseomonas marina</name>
    <dbReference type="NCBI Taxonomy" id="1232220"/>
    <lineage>
        <taxon>Bacteria</taxon>
        <taxon>Pseudomonadati</taxon>
        <taxon>Pseudomonadota</taxon>
        <taxon>Alphaproteobacteria</taxon>
        <taxon>Acetobacterales</taxon>
        <taxon>Acetobacteraceae</taxon>
        <taxon>Neoroseomonas</taxon>
    </lineage>
</organism>
<keyword evidence="2" id="KW-0378">Hydrolase</keyword>
<dbReference type="InterPro" id="IPR045455">
    <property type="entry name" value="NrS-1_pol-like_helicase"/>
</dbReference>
<feature type="compositionally biased region" description="Polar residues" evidence="4">
    <location>
        <begin position="55"/>
        <end position="66"/>
    </location>
</feature>
<name>A0A848EHB6_9PROT</name>
<dbReference type="InterPro" id="IPR006500">
    <property type="entry name" value="Helicase_put_C_phage/plasmid"/>
</dbReference>
<keyword evidence="7" id="KW-1185">Reference proteome</keyword>
<keyword evidence="1" id="KW-0547">Nucleotide-binding</keyword>
<dbReference type="CDD" id="cd04859">
    <property type="entry name" value="Prim_Pol"/>
    <property type="match status" value="1"/>
</dbReference>
<dbReference type="SMART" id="SM00943">
    <property type="entry name" value="Prim-Pol"/>
    <property type="match status" value="1"/>
</dbReference>
<dbReference type="Proteomes" id="UP000548582">
    <property type="component" value="Unassembled WGS sequence"/>
</dbReference>
<dbReference type="Pfam" id="PF08707">
    <property type="entry name" value="PriCT_2"/>
    <property type="match status" value="1"/>
</dbReference>
<accession>A0A848EHB6</accession>
<sequence length="854" mass="94190">MKISDTDSHFNDFPLSSAPGLAPAPRSVEHAVRARIQHTADLAGATAPLERRTSQQRTTPPSTGESYLSRFGDTLVRNGYAVIPIMPGTKHPPVWMSHKNGDPWSAVKPDPRRVKTWIDDKRLTDAGVGINLGRGLFAIDIDVIDEGMAAETLDWCLWNLPGNPPQRTGLAPKTLLLFRTETPIKKITSAEFVDGQGRKAQIEGLGEGEQFVAYAVHPDTKRPYVWPGADPVEVQAANLPLITVAQAKALIEWFEARCKELGWEVKRRGSSSLTTAGDDDDWTANLDRGKANLSLDDLKKLLDAIPNDGVNGTAGFDDWLNVGMALFHETDGSDDGLRLWCEWSGLSSKHVQAECERRWPSFDVSHKDRRPLTARWLIKQARGERLAHAPENEDAPTPVPGEVQLAEHTAEGLIGQIVHIDGLGFLRREDGETSFKPVPRAFVLQRLTQKLKQLFSEALQEARNSDGSEATQKRCAALAGMLQRQSRIRGAADALAALPTIATTADRFDRDPDLAATPTGVQILPMNCARPAEPGDRFLRCTAVSPQTDPLRLERDAPHFAALLEFIAAGDRTIIAFLQTWFGYCMTGHAREHRALVLVGPGGNGKGSLLNIIQKILGSYGTVASSATFLGSASERHSEDVDALRGFRFVTVQEVPPGSKWSQQRLTSLISTDPITARGLYQARTNFIPTFVFTFAMNTRPRLARVDAAIRRRLLILETDRVPSKPDPELPEKMWREAPAILRWMLDGAARWYAEGLSIPHAIKEASENYFEAEDVVPRFLAEVCEAGPGFTVTNDALKRNFADWLVREGRREDASAIDLPLALSAQGFERIKDTGGIRGRGFRGLRIRPDDDL</sequence>
<dbReference type="NCBIfam" id="TIGR01613">
    <property type="entry name" value="primase_Cterm"/>
    <property type="match status" value="1"/>
</dbReference>
<dbReference type="SUPFAM" id="SSF52540">
    <property type="entry name" value="P-loop containing nucleoside triphosphate hydrolases"/>
    <property type="match status" value="1"/>
</dbReference>
<keyword evidence="3" id="KW-0067">ATP-binding</keyword>
<feature type="compositionally biased region" description="Low complexity" evidence="4">
    <location>
        <begin position="14"/>
        <end position="25"/>
    </location>
</feature>
<evidence type="ECO:0000256" key="2">
    <source>
        <dbReference type="ARBA" id="ARBA00022801"/>
    </source>
</evidence>
<dbReference type="Pfam" id="PF19263">
    <property type="entry name" value="DUF5906"/>
    <property type="match status" value="1"/>
</dbReference>
<dbReference type="InterPro" id="IPR014818">
    <property type="entry name" value="Phage/plasmid_primase_P4_C"/>
</dbReference>
<evidence type="ECO:0000256" key="3">
    <source>
        <dbReference type="ARBA" id="ARBA00022840"/>
    </source>
</evidence>
<protein>
    <recommendedName>
        <fullName evidence="5">SF3 helicase domain-containing protein</fullName>
    </recommendedName>
</protein>
<dbReference type="GO" id="GO:0005524">
    <property type="term" value="F:ATP binding"/>
    <property type="evidence" value="ECO:0007669"/>
    <property type="project" value="UniProtKB-KW"/>
</dbReference>
<dbReference type="PANTHER" id="PTHR35372:SF2">
    <property type="entry name" value="SF3 HELICASE DOMAIN-CONTAINING PROTEIN"/>
    <property type="match status" value="1"/>
</dbReference>
<dbReference type="EMBL" id="JABBKX010000005">
    <property type="protein sequence ID" value="NMJ42815.1"/>
    <property type="molecule type" value="Genomic_DNA"/>
</dbReference>
<gene>
    <name evidence="6" type="ORF">GWK16_16335</name>
</gene>
<feature type="domain" description="SF3 helicase" evidence="5">
    <location>
        <begin position="573"/>
        <end position="732"/>
    </location>
</feature>
<evidence type="ECO:0000313" key="6">
    <source>
        <dbReference type="EMBL" id="NMJ42815.1"/>
    </source>
</evidence>
<dbReference type="PANTHER" id="PTHR35372">
    <property type="entry name" value="ATP BINDING PROTEIN-RELATED"/>
    <property type="match status" value="1"/>
</dbReference>
<proteinExistence type="predicted"/>
<dbReference type="InterPro" id="IPR051620">
    <property type="entry name" value="ORF904-like_C"/>
</dbReference>
<comment type="caution">
    <text evidence="6">The sequence shown here is derived from an EMBL/GenBank/DDBJ whole genome shotgun (WGS) entry which is preliminary data.</text>
</comment>
<evidence type="ECO:0000256" key="4">
    <source>
        <dbReference type="SAM" id="MobiDB-lite"/>
    </source>
</evidence>
<dbReference type="InterPro" id="IPR014819">
    <property type="entry name" value="PriCT_2"/>
</dbReference>
<evidence type="ECO:0000256" key="1">
    <source>
        <dbReference type="ARBA" id="ARBA00022741"/>
    </source>
</evidence>